<dbReference type="Proteomes" id="UP001165393">
    <property type="component" value="Unassembled WGS sequence"/>
</dbReference>
<organism evidence="2 3">
    <name type="scientific">Echinimonas agarilytica</name>
    <dbReference type="NCBI Taxonomy" id="1215918"/>
    <lineage>
        <taxon>Bacteria</taxon>
        <taxon>Pseudomonadati</taxon>
        <taxon>Pseudomonadota</taxon>
        <taxon>Gammaproteobacteria</taxon>
        <taxon>Alteromonadales</taxon>
        <taxon>Echinimonadaceae</taxon>
        <taxon>Echinimonas</taxon>
    </lineage>
</organism>
<feature type="region of interest" description="Disordered" evidence="1">
    <location>
        <begin position="303"/>
        <end position="325"/>
    </location>
</feature>
<dbReference type="PANTHER" id="PTHR41339:SF1">
    <property type="entry name" value="SECRETED PROTEIN"/>
    <property type="match status" value="1"/>
</dbReference>
<feature type="compositionally biased region" description="Basic and acidic residues" evidence="1">
    <location>
        <begin position="755"/>
        <end position="768"/>
    </location>
</feature>
<dbReference type="RefSeq" id="WP_251260653.1">
    <property type="nucleotide sequence ID" value="NZ_JAMQGP010000002.1"/>
</dbReference>
<dbReference type="SUPFAM" id="SSF51126">
    <property type="entry name" value="Pectin lyase-like"/>
    <property type="match status" value="1"/>
</dbReference>
<dbReference type="InterPro" id="IPR011050">
    <property type="entry name" value="Pectin_lyase_fold/virulence"/>
</dbReference>
<evidence type="ECO:0000313" key="2">
    <source>
        <dbReference type="EMBL" id="MCM2679302.1"/>
    </source>
</evidence>
<comment type="caution">
    <text evidence="2">The sequence shown here is derived from an EMBL/GenBank/DDBJ whole genome shotgun (WGS) entry which is preliminary data.</text>
</comment>
<evidence type="ECO:0000313" key="3">
    <source>
        <dbReference type="Proteomes" id="UP001165393"/>
    </source>
</evidence>
<evidence type="ECO:0008006" key="4">
    <source>
        <dbReference type="Google" id="ProtNLM"/>
    </source>
</evidence>
<feature type="region of interest" description="Disordered" evidence="1">
    <location>
        <begin position="755"/>
        <end position="775"/>
    </location>
</feature>
<dbReference type="PANTHER" id="PTHR41339">
    <property type="entry name" value="LIPL48"/>
    <property type="match status" value="1"/>
</dbReference>
<sequence length="946" mass="98715">MELKNLFKLGAIAAGLVLAGCGGGDININTGDEIVDGGTGGGTGGDQQTPQEIAYGGFATKSTTIAAIDGKEVWTLGGLIEPTTESASNFLTGGQSGNEVVLGDDVVWLLEEPVIIGGDNENSVELTILPGTKILGDDGSYIVVSRGSKIMAEGTADAPIVMTSLAAEVTEGSKGDWGGLVLLGNAPVNTCAEAATCDASFEVGDYSYGGDDETDSSGSLKYVRVEFGGFKINDTQEMNGISFAGVGSGTEVDYIQVHENNDDGVEFWGGNVSISHVVLTNNFDDSLDWTNGWNGSAQHVYISQSDNGSNRGIEGDSNGGQPASIPVSHPTLANVTIQVANGTNSSDDDAEGIIYRAGTQVTAYNVLVKGDVDSGECLEINDDSTVTNAEAGMLKMTHSLIDCVEPFKNAKADEEKGTTLAYDVEAWFMGQEGNLAAAADLTGYMPNTSSVALTGGMADLSNMDDRLDDADYIGAFDGENDWTEGWTYDADAVSAPVELQPLTSCPAGTTTEQVASGLYKDAAVTLVCSFSGTLTSDVTLLAGSNVLYKVDGGPVIVGGDNEQSATLAIQAGVNLFGTSDSYIAVSRGSEIMALGTADLPIVMTSEEDVIAGAEGERAQWGGLVLLGNGLTNACPDKNDCDASFEVGSHSYGGNDNTDSSGQLSYVVVKYAGFKVNDTQEMNGISFAAVGSGTQVDHIQVHANGDDGVEFWGGAVNLKYVYLTHNLDDSWDWTNGWTGKAQFVFIEHEDGVANRGIEADSHSDPKNGEAEATPTSAPMLANVTILPGVDVANPSGDKGEGIILRKGTAGELYNLLVQGRKGDTGETESGECLELDGEQAGLIEHVEDGTLLIQHSIIDCNEEFKYSNGDNENTVDAVNVETWFLGQDGNSATAVMLTDGMPAADDATLIGTGKDMPAVDSFFDEADYIGAFDGQNNWLEGWTYSPK</sequence>
<evidence type="ECO:0000256" key="1">
    <source>
        <dbReference type="SAM" id="MobiDB-lite"/>
    </source>
</evidence>
<accession>A0AA41W5F4</accession>
<gene>
    <name evidence="2" type="ORF">NAF29_06380</name>
</gene>
<dbReference type="PROSITE" id="PS51257">
    <property type="entry name" value="PROKAR_LIPOPROTEIN"/>
    <property type="match status" value="1"/>
</dbReference>
<name>A0AA41W5F4_9GAMM</name>
<dbReference type="EMBL" id="JAMQGP010000002">
    <property type="protein sequence ID" value="MCM2679302.1"/>
    <property type="molecule type" value="Genomic_DNA"/>
</dbReference>
<protein>
    <recommendedName>
        <fullName evidence="4">Lipoprotein</fullName>
    </recommendedName>
</protein>
<reference evidence="2 3" key="1">
    <citation type="journal article" date="2013" name="Antonie Van Leeuwenhoek">
        <title>Echinimonas agarilytica gen. nov., sp. nov., a new gammaproteobacterium isolated from the sea urchin Strongylocentrotus intermedius.</title>
        <authorList>
            <person name="Nedashkovskaya O.I."/>
            <person name="Stenkova A.M."/>
            <person name="Zhukova N.V."/>
            <person name="Van Trappen S."/>
            <person name="Lee J.S."/>
            <person name="Kim S.B."/>
        </authorList>
    </citation>
    <scope>NUCLEOTIDE SEQUENCE [LARGE SCALE GENOMIC DNA]</scope>
    <source>
        <strain evidence="2 3">KMM 6351</strain>
    </source>
</reference>
<dbReference type="AlphaFoldDB" id="A0AA41W5F4"/>
<proteinExistence type="predicted"/>
<keyword evidence="3" id="KW-1185">Reference proteome</keyword>